<evidence type="ECO:0000313" key="2">
    <source>
        <dbReference type="Proteomes" id="UP000789920"/>
    </source>
</evidence>
<dbReference type="Proteomes" id="UP000789920">
    <property type="component" value="Unassembled WGS sequence"/>
</dbReference>
<evidence type="ECO:0000313" key="1">
    <source>
        <dbReference type="EMBL" id="CAG8825791.1"/>
    </source>
</evidence>
<keyword evidence="2" id="KW-1185">Reference proteome</keyword>
<dbReference type="EMBL" id="CAJVQC010091098">
    <property type="protein sequence ID" value="CAG8825791.1"/>
    <property type="molecule type" value="Genomic_DNA"/>
</dbReference>
<gene>
    <name evidence="1" type="ORF">RPERSI_LOCUS26573</name>
</gene>
<feature type="non-terminal residue" evidence="1">
    <location>
        <position position="1"/>
    </location>
</feature>
<sequence>NKSHPNSPTIEERESNRIPISQQEIDLSNEDNEIVNLVNELIQEFKDV</sequence>
<comment type="caution">
    <text evidence="1">The sequence shown here is derived from an EMBL/GenBank/DDBJ whole genome shotgun (WGS) entry which is preliminary data.</text>
</comment>
<organism evidence="1 2">
    <name type="scientific">Racocetra persica</name>
    <dbReference type="NCBI Taxonomy" id="160502"/>
    <lineage>
        <taxon>Eukaryota</taxon>
        <taxon>Fungi</taxon>
        <taxon>Fungi incertae sedis</taxon>
        <taxon>Mucoromycota</taxon>
        <taxon>Glomeromycotina</taxon>
        <taxon>Glomeromycetes</taxon>
        <taxon>Diversisporales</taxon>
        <taxon>Gigasporaceae</taxon>
        <taxon>Racocetra</taxon>
    </lineage>
</organism>
<protein>
    <submittedName>
        <fullName evidence="1">13526_t:CDS:1</fullName>
    </submittedName>
</protein>
<accession>A0ACA9S3N8</accession>
<name>A0ACA9S3N8_9GLOM</name>
<proteinExistence type="predicted"/>
<reference evidence="1" key="1">
    <citation type="submission" date="2021-06" db="EMBL/GenBank/DDBJ databases">
        <authorList>
            <person name="Kallberg Y."/>
            <person name="Tangrot J."/>
            <person name="Rosling A."/>
        </authorList>
    </citation>
    <scope>NUCLEOTIDE SEQUENCE</scope>
    <source>
        <strain evidence="1">MA461A</strain>
    </source>
</reference>